<dbReference type="NCBIfam" id="NF033788">
    <property type="entry name" value="HTH_metalloreg"/>
    <property type="match status" value="1"/>
</dbReference>
<keyword evidence="6" id="KW-1185">Reference proteome</keyword>
<evidence type="ECO:0000256" key="2">
    <source>
        <dbReference type="ARBA" id="ARBA00023125"/>
    </source>
</evidence>
<evidence type="ECO:0000313" key="5">
    <source>
        <dbReference type="EMBL" id="PZW22183.1"/>
    </source>
</evidence>
<dbReference type="GO" id="GO:0003700">
    <property type="term" value="F:DNA-binding transcription factor activity"/>
    <property type="evidence" value="ECO:0007669"/>
    <property type="project" value="InterPro"/>
</dbReference>
<evidence type="ECO:0000256" key="3">
    <source>
        <dbReference type="ARBA" id="ARBA00023163"/>
    </source>
</evidence>
<dbReference type="SMART" id="SM00418">
    <property type="entry name" value="HTH_ARSR"/>
    <property type="match status" value="1"/>
</dbReference>
<dbReference type="InterPro" id="IPR001845">
    <property type="entry name" value="HTH_ArsR_DNA-bd_dom"/>
</dbReference>
<accession>A0A326TY85</accession>
<sequence>MENWRELKAMVKALAGVTRLAIIYHLSRDEKISVSDLSITLGISQPLVSWHLRKLRRAGLIETRREGRQVYCIFNQQRFRSCLQHLEGLIDPSVQSMPPVGAALIEAEAEREDS</sequence>
<dbReference type="PANTHER" id="PTHR43132:SF2">
    <property type="entry name" value="ARSENICAL RESISTANCE OPERON REPRESSOR ARSR-RELATED"/>
    <property type="match status" value="1"/>
</dbReference>
<dbReference type="Gene3D" id="1.10.10.10">
    <property type="entry name" value="Winged helix-like DNA-binding domain superfamily/Winged helix DNA-binding domain"/>
    <property type="match status" value="1"/>
</dbReference>
<dbReference type="Pfam" id="PF01022">
    <property type="entry name" value="HTH_5"/>
    <property type="match status" value="1"/>
</dbReference>
<gene>
    <name evidence="5" type="ORF">EI42_05585</name>
</gene>
<name>A0A326TY85_THEHA</name>
<dbReference type="InterPro" id="IPR011991">
    <property type="entry name" value="ArsR-like_HTH"/>
</dbReference>
<reference evidence="5 6" key="1">
    <citation type="submission" date="2018-06" db="EMBL/GenBank/DDBJ databases">
        <title>Genomic Encyclopedia of Archaeal and Bacterial Type Strains, Phase II (KMG-II): from individual species to whole genera.</title>
        <authorList>
            <person name="Goeker M."/>
        </authorList>
    </citation>
    <scope>NUCLEOTIDE SEQUENCE [LARGE SCALE GENOMIC DNA]</scope>
    <source>
        <strain evidence="5 6">ATCC BAA-1881</strain>
    </source>
</reference>
<keyword evidence="3" id="KW-0804">Transcription</keyword>
<dbReference type="GO" id="GO:0003677">
    <property type="term" value="F:DNA binding"/>
    <property type="evidence" value="ECO:0007669"/>
    <property type="project" value="UniProtKB-KW"/>
</dbReference>
<dbReference type="InterPro" id="IPR036390">
    <property type="entry name" value="WH_DNA-bd_sf"/>
</dbReference>
<organism evidence="5 6">
    <name type="scientific">Thermosporothrix hazakensis</name>
    <dbReference type="NCBI Taxonomy" id="644383"/>
    <lineage>
        <taxon>Bacteria</taxon>
        <taxon>Bacillati</taxon>
        <taxon>Chloroflexota</taxon>
        <taxon>Ktedonobacteria</taxon>
        <taxon>Ktedonobacterales</taxon>
        <taxon>Thermosporotrichaceae</taxon>
        <taxon>Thermosporothrix</taxon>
    </lineage>
</organism>
<dbReference type="OrthoDB" id="9798835at2"/>
<dbReference type="InterPro" id="IPR036388">
    <property type="entry name" value="WH-like_DNA-bd_sf"/>
</dbReference>
<evidence type="ECO:0000259" key="4">
    <source>
        <dbReference type="PROSITE" id="PS50987"/>
    </source>
</evidence>
<dbReference type="PROSITE" id="PS50987">
    <property type="entry name" value="HTH_ARSR_2"/>
    <property type="match status" value="1"/>
</dbReference>
<keyword evidence="1" id="KW-0805">Transcription regulation</keyword>
<proteinExistence type="predicted"/>
<comment type="caution">
    <text evidence="5">The sequence shown here is derived from an EMBL/GenBank/DDBJ whole genome shotgun (WGS) entry which is preliminary data.</text>
</comment>
<keyword evidence="2" id="KW-0238">DNA-binding</keyword>
<evidence type="ECO:0000256" key="1">
    <source>
        <dbReference type="ARBA" id="ARBA00023015"/>
    </source>
</evidence>
<feature type="domain" description="HTH arsR-type" evidence="4">
    <location>
        <begin position="1"/>
        <end position="101"/>
    </location>
</feature>
<dbReference type="PANTHER" id="PTHR43132">
    <property type="entry name" value="ARSENICAL RESISTANCE OPERON REPRESSOR ARSR-RELATED"/>
    <property type="match status" value="1"/>
</dbReference>
<dbReference type="InterPro" id="IPR051011">
    <property type="entry name" value="Metal_resp_trans_reg"/>
</dbReference>
<dbReference type="RefSeq" id="WP_111325828.1">
    <property type="nucleotide sequence ID" value="NZ_BIFX01000001.1"/>
</dbReference>
<protein>
    <submittedName>
        <fullName evidence="5">Helix-turn-helix protein</fullName>
    </submittedName>
</protein>
<dbReference type="EMBL" id="QKUF01000035">
    <property type="protein sequence ID" value="PZW22183.1"/>
    <property type="molecule type" value="Genomic_DNA"/>
</dbReference>
<dbReference type="PRINTS" id="PR00778">
    <property type="entry name" value="HTHARSR"/>
</dbReference>
<dbReference type="AlphaFoldDB" id="A0A326TY85"/>
<evidence type="ECO:0000313" key="6">
    <source>
        <dbReference type="Proteomes" id="UP000248806"/>
    </source>
</evidence>
<dbReference type="SUPFAM" id="SSF46785">
    <property type="entry name" value="Winged helix' DNA-binding domain"/>
    <property type="match status" value="1"/>
</dbReference>
<dbReference type="Proteomes" id="UP000248806">
    <property type="component" value="Unassembled WGS sequence"/>
</dbReference>
<dbReference type="CDD" id="cd00090">
    <property type="entry name" value="HTH_ARSR"/>
    <property type="match status" value="1"/>
</dbReference>